<keyword evidence="3" id="KW-0456">Lyase</keyword>
<dbReference type="Proteomes" id="UP000054166">
    <property type="component" value="Unassembled WGS sequence"/>
</dbReference>
<dbReference type="EMBL" id="KN833019">
    <property type="protein sequence ID" value="KIM78041.1"/>
    <property type="molecule type" value="Genomic_DNA"/>
</dbReference>
<organism evidence="6 7">
    <name type="scientific">Piloderma croceum (strain F 1598)</name>
    <dbReference type="NCBI Taxonomy" id="765440"/>
    <lineage>
        <taxon>Eukaryota</taxon>
        <taxon>Fungi</taxon>
        <taxon>Dikarya</taxon>
        <taxon>Basidiomycota</taxon>
        <taxon>Agaricomycotina</taxon>
        <taxon>Agaricomycetes</taxon>
        <taxon>Agaricomycetidae</taxon>
        <taxon>Atheliales</taxon>
        <taxon>Atheliaceae</taxon>
        <taxon>Piloderma</taxon>
    </lineage>
</organism>
<evidence type="ECO:0000313" key="7">
    <source>
        <dbReference type="Proteomes" id="UP000054166"/>
    </source>
</evidence>
<accession>A0A0C3FDR1</accession>
<name>A0A0C3FDR1_PILCF</name>
<sequence>MSNPPFNLIPRPPHNSKPWEAKSSSEKYNAMCSWFLGHRGENAGIMKETMNSIVDQVKAGRMAFGSDDKACIISFHMPYLTTLTPHCVLKDFITTTSSDSTDFKDSVADLQAGISFLGKHLSKHSVPFFSPRYAAHMNSDISMPATLGYLIAQQYNQNNAAPEGGPFSSYIEWRVGQHLCAMVGYNSYFNSASRQPDDLPGWGHITACGTVANLESMWIARNIKYYPLALKQSMAPGAPFAFVAPTFNANLCTGTQKNFYSCDTWELLNLSPTEVADIPTRLFKIYGISPGTLAKQFEKFSIQSVGKERLDADFNITKPPQYMISVTNNYSWPKASAITGIGRDNLITIGVDNDARMDMGVLKSHLERRLHDKQAVYCVVMIAGTTEHGSVDPLSEIFEIRNSMEKQGMSFMIHVDAAWGGYFAIKAQPGARRRPDPEGAFSIELNDWSYNQLRCLGQADSITLDPHKSGYVPYPAGGLCIRDERHRFLTTWTSPFINVNQGNDIAMGIYGVEGSKPGAAPIAVFLSHEVIGLFDGGYEYLLGAAMLTSVKMYGHWATMSLESSTLTVTPFKMLPVERKRRLEGRIATSEEIEKEQEEIHSRIVKRRDDELEHDKAAIDLIKQLGSDTMVNAFACNFKFGGEVNKDVVEANFLNTRIYQRLSVQTVTDDLKDRPIIILRTELKQVDYLRALDNFKSRIGLLGPENLVVLSNVSMSPFPTTGQFLTKITDGFRLTAEEEIKNCIVRIRKQPSIHSFIIQGTNAVHLVYLPMFNVVNHCRQVIATGRFSDDVMKKYVEAKDRNKDTVFTIHTKSAALSDLKTLDQIIDDKKFVGDIYEGLPNVYGSLPLLENVEFTITGVRTNKPLDRASLRPYPIEMPFILYGTSTEYHIEHVLRSAPNAQLTATRVTLEVTPALDNSKAYTLMFDKHVEWAMQPFTCSQPLAFFKPNATFDITVRENNSESVSKGTVTLSKNVGDIFVDYEHLNEEIAADIYVMVPMDSKKPEQQIRTDVDNISQTLVSLFQSQDINWSMNVPSAIRRKLAVAAEYSITLGMPDASMVKPGAYFVIVSRFISKRPTLKSAQHVAWEASFE</sequence>
<dbReference type="InParanoid" id="A0A0C3FDR1"/>
<dbReference type="GO" id="GO:0030170">
    <property type="term" value="F:pyridoxal phosphate binding"/>
    <property type="evidence" value="ECO:0007669"/>
    <property type="project" value="InterPro"/>
</dbReference>
<proteinExistence type="predicted"/>
<keyword evidence="7" id="KW-1185">Reference proteome</keyword>
<evidence type="ECO:0008006" key="8">
    <source>
        <dbReference type="Google" id="ProtNLM"/>
    </source>
</evidence>
<dbReference type="PANTHER" id="PTHR42735:SF4">
    <property type="entry name" value="PYRIDOXAL PHOSPHATE-DEPENDENT DECARBOXYLASE FAMILY PROTEIN"/>
    <property type="match status" value="1"/>
</dbReference>
<dbReference type="AlphaFoldDB" id="A0A0C3FDR1"/>
<comment type="cofactor">
    <cofactor evidence="1 4">
        <name>pyridoxal 5'-phosphate</name>
        <dbReference type="ChEBI" id="CHEBI:597326"/>
    </cofactor>
</comment>
<dbReference type="InterPro" id="IPR015421">
    <property type="entry name" value="PyrdxlP-dep_Trfase_major"/>
</dbReference>
<reference evidence="7" key="2">
    <citation type="submission" date="2015-01" db="EMBL/GenBank/DDBJ databases">
        <title>Evolutionary Origins and Diversification of the Mycorrhizal Mutualists.</title>
        <authorList>
            <consortium name="DOE Joint Genome Institute"/>
            <consortium name="Mycorrhizal Genomics Consortium"/>
            <person name="Kohler A."/>
            <person name="Kuo A."/>
            <person name="Nagy L.G."/>
            <person name="Floudas D."/>
            <person name="Copeland A."/>
            <person name="Barry K.W."/>
            <person name="Cichocki N."/>
            <person name="Veneault-Fourrey C."/>
            <person name="LaButti K."/>
            <person name="Lindquist E.A."/>
            <person name="Lipzen A."/>
            <person name="Lundell T."/>
            <person name="Morin E."/>
            <person name="Murat C."/>
            <person name="Riley R."/>
            <person name="Ohm R."/>
            <person name="Sun H."/>
            <person name="Tunlid A."/>
            <person name="Henrissat B."/>
            <person name="Grigoriev I.V."/>
            <person name="Hibbett D.S."/>
            <person name="Martin F."/>
        </authorList>
    </citation>
    <scope>NUCLEOTIDE SEQUENCE [LARGE SCALE GENOMIC DNA]</scope>
    <source>
        <strain evidence="7">F 1598</strain>
    </source>
</reference>
<dbReference type="GO" id="GO:0016830">
    <property type="term" value="F:carbon-carbon lyase activity"/>
    <property type="evidence" value="ECO:0007669"/>
    <property type="project" value="InterPro"/>
</dbReference>
<dbReference type="OrthoDB" id="2161780at2759"/>
<evidence type="ECO:0000256" key="4">
    <source>
        <dbReference type="PIRSR" id="PIRSR602129-50"/>
    </source>
</evidence>
<dbReference type="InterPro" id="IPR002129">
    <property type="entry name" value="PyrdxlP-dep_de-COase"/>
</dbReference>
<gene>
    <name evidence="6" type="ORF">PILCRDRAFT_90807</name>
</gene>
<dbReference type="InterPro" id="IPR015424">
    <property type="entry name" value="PyrdxlP-dep_Trfase"/>
</dbReference>
<dbReference type="GO" id="GO:0019752">
    <property type="term" value="P:carboxylic acid metabolic process"/>
    <property type="evidence" value="ECO:0007669"/>
    <property type="project" value="InterPro"/>
</dbReference>
<dbReference type="HOGENOM" id="CLU_005446_1_0_1"/>
<dbReference type="SUPFAM" id="SSF53383">
    <property type="entry name" value="PLP-dependent transferases"/>
    <property type="match status" value="1"/>
</dbReference>
<protein>
    <recommendedName>
        <fullName evidence="8">PLP-dependent transferase</fullName>
    </recommendedName>
</protein>
<evidence type="ECO:0000256" key="5">
    <source>
        <dbReference type="SAM" id="MobiDB-lite"/>
    </source>
</evidence>
<dbReference type="PANTHER" id="PTHR42735">
    <property type="match status" value="1"/>
</dbReference>
<keyword evidence="2 4" id="KW-0663">Pyridoxal phosphate</keyword>
<dbReference type="InterPro" id="IPR050477">
    <property type="entry name" value="GrpII_AminoAcid_Decarb"/>
</dbReference>
<evidence type="ECO:0000313" key="6">
    <source>
        <dbReference type="EMBL" id="KIM78041.1"/>
    </source>
</evidence>
<evidence type="ECO:0000256" key="3">
    <source>
        <dbReference type="ARBA" id="ARBA00023239"/>
    </source>
</evidence>
<evidence type="ECO:0000256" key="2">
    <source>
        <dbReference type="ARBA" id="ARBA00022898"/>
    </source>
</evidence>
<reference evidence="6 7" key="1">
    <citation type="submission" date="2014-04" db="EMBL/GenBank/DDBJ databases">
        <authorList>
            <consortium name="DOE Joint Genome Institute"/>
            <person name="Kuo A."/>
            <person name="Tarkka M."/>
            <person name="Buscot F."/>
            <person name="Kohler A."/>
            <person name="Nagy L.G."/>
            <person name="Floudas D."/>
            <person name="Copeland A."/>
            <person name="Barry K.W."/>
            <person name="Cichocki N."/>
            <person name="Veneault-Fourrey C."/>
            <person name="LaButti K."/>
            <person name="Lindquist E.A."/>
            <person name="Lipzen A."/>
            <person name="Lundell T."/>
            <person name="Morin E."/>
            <person name="Murat C."/>
            <person name="Sun H."/>
            <person name="Tunlid A."/>
            <person name="Henrissat B."/>
            <person name="Grigoriev I.V."/>
            <person name="Hibbett D.S."/>
            <person name="Martin F."/>
            <person name="Nordberg H.P."/>
            <person name="Cantor M.N."/>
            <person name="Hua S.X."/>
        </authorList>
    </citation>
    <scope>NUCLEOTIDE SEQUENCE [LARGE SCALE GENOMIC DNA]</scope>
    <source>
        <strain evidence="6 7">F 1598</strain>
    </source>
</reference>
<dbReference type="STRING" id="765440.A0A0C3FDR1"/>
<dbReference type="Gene3D" id="3.40.640.10">
    <property type="entry name" value="Type I PLP-dependent aspartate aminotransferase-like (Major domain)"/>
    <property type="match status" value="1"/>
</dbReference>
<feature type="modified residue" description="N6-(pyridoxal phosphate)lysine" evidence="4">
    <location>
        <position position="468"/>
    </location>
</feature>
<dbReference type="Pfam" id="PF00282">
    <property type="entry name" value="Pyridoxal_deC"/>
    <property type="match status" value="1"/>
</dbReference>
<feature type="region of interest" description="Disordered" evidence="5">
    <location>
        <begin position="1"/>
        <end position="22"/>
    </location>
</feature>
<evidence type="ECO:0000256" key="1">
    <source>
        <dbReference type="ARBA" id="ARBA00001933"/>
    </source>
</evidence>